<sequence>MSAGVCLRGLLKVNGGLTWGMAPCGNPPPSGRVSGGEPSRIKIGTLKGPPIFSWTVQQLRGDVAKK</sequence>
<dbReference type="Proteomes" id="UP000002363">
    <property type="component" value="Plasmid pECL_B"/>
</dbReference>
<dbReference type="EMBL" id="CP001920">
    <property type="protein sequence ID" value="ADF65086.1"/>
    <property type="molecule type" value="Genomic_DNA"/>
</dbReference>
<gene>
    <name evidence="1" type="ordered locus">ECL_B124</name>
</gene>
<dbReference type="OrthoDB" id="9891725at2"/>
<dbReference type="AlphaFoldDB" id="A0A0H3CT68"/>
<keyword evidence="1" id="KW-0614">Plasmid</keyword>
<name>A0A0H3CT68_ENTCC</name>
<evidence type="ECO:0000313" key="1">
    <source>
        <dbReference type="EMBL" id="ADF65086.1"/>
    </source>
</evidence>
<accession>A0A0H3CT68</accession>
<keyword evidence="2" id="KW-1185">Reference proteome</keyword>
<organism evidence="1 2">
    <name type="scientific">Enterobacter cloacae subsp. cloacae (strain ATCC 13047 / DSM 30054 / NBRC 13535 / NCTC 10005 / WDCM 00083 / NCDC 279-56)</name>
    <dbReference type="NCBI Taxonomy" id="716541"/>
    <lineage>
        <taxon>Bacteria</taxon>
        <taxon>Pseudomonadati</taxon>
        <taxon>Pseudomonadota</taxon>
        <taxon>Gammaproteobacteria</taxon>
        <taxon>Enterobacterales</taxon>
        <taxon>Enterobacteriaceae</taxon>
        <taxon>Enterobacter</taxon>
        <taxon>Enterobacter cloacae complex</taxon>
    </lineage>
</organism>
<dbReference type="HOGENOM" id="CLU_2824334_0_0_6"/>
<evidence type="ECO:0000313" key="2">
    <source>
        <dbReference type="Proteomes" id="UP000002363"/>
    </source>
</evidence>
<reference evidence="1 2" key="1">
    <citation type="journal article" date="2010" name="J. Bacteriol.">
        <title>Complete genome sequence of Enterobacter cloacae subsp. cloacae type strain ATCC 13047.</title>
        <authorList>
            <person name="Ren Y."/>
            <person name="Ren Y."/>
            <person name="Zhou Z."/>
            <person name="Guo X."/>
            <person name="Li Y."/>
            <person name="Feng L."/>
            <person name="Wang L."/>
        </authorList>
    </citation>
    <scope>NUCLEOTIDE SEQUENCE [LARGE SCALE GENOMIC DNA]</scope>
    <source>
        <strain evidence="2">ATCC 13047 / DSM 30054 / NBRC 13535 / NCTC 10005 / WDCM 00083 / NCDC 279-56</strain>
        <plasmid evidence="1">pECL_B</plasmid>
    </source>
</reference>
<dbReference type="KEGG" id="enc:ECL_B124"/>
<proteinExistence type="predicted"/>
<dbReference type="EnsemblBacteria" id="ADF65086">
    <property type="protein sequence ID" value="ADF65086"/>
    <property type="gene ID" value="ECL_B124"/>
</dbReference>
<geneLocation type="plasmid" evidence="1 2">
    <name>pECL_B</name>
</geneLocation>
<protein>
    <submittedName>
        <fullName evidence="1">Uncharacterized protein</fullName>
    </submittedName>
</protein>